<evidence type="ECO:0000256" key="2">
    <source>
        <dbReference type="ARBA" id="ARBA00022737"/>
    </source>
</evidence>
<dbReference type="InterPro" id="IPR006652">
    <property type="entry name" value="Kelch_1"/>
</dbReference>
<dbReference type="PANTHER" id="PTHR46093:SF5">
    <property type="entry name" value="OS02G0822800 PROTEIN"/>
    <property type="match status" value="1"/>
</dbReference>
<dbReference type="InterPro" id="IPR015915">
    <property type="entry name" value="Kelch-typ_b-propeller"/>
</dbReference>
<feature type="domain" description="Acyl-CoA-binding" evidence="4">
    <location>
        <begin position="424"/>
        <end position="486"/>
    </location>
</feature>
<dbReference type="AlphaFoldDB" id="A0AAQ3JQL4"/>
<evidence type="ECO:0000313" key="6">
    <source>
        <dbReference type="Proteomes" id="UP001327560"/>
    </source>
</evidence>
<keyword evidence="3" id="KW-0175">Coiled coil</keyword>
<evidence type="ECO:0000256" key="1">
    <source>
        <dbReference type="ARBA" id="ARBA00022441"/>
    </source>
</evidence>
<dbReference type="Gene3D" id="2.120.10.80">
    <property type="entry name" value="Kelch-type beta propeller"/>
    <property type="match status" value="2"/>
</dbReference>
<accession>A0AAQ3JQL4</accession>
<evidence type="ECO:0000256" key="3">
    <source>
        <dbReference type="SAM" id="Coils"/>
    </source>
</evidence>
<dbReference type="SUPFAM" id="SSF50965">
    <property type="entry name" value="Galactose oxidase, central domain"/>
    <property type="match status" value="1"/>
</dbReference>
<dbReference type="PANTHER" id="PTHR46093">
    <property type="entry name" value="ACYL-COA-BINDING DOMAIN-CONTAINING PROTEIN 5"/>
    <property type="match status" value="1"/>
</dbReference>
<dbReference type="Pfam" id="PF24681">
    <property type="entry name" value="Kelch_KLHDC2_KLHL20_DRC7"/>
    <property type="match status" value="1"/>
</dbReference>
<evidence type="ECO:0000313" key="5">
    <source>
        <dbReference type="EMBL" id="WOK92780.1"/>
    </source>
</evidence>
<evidence type="ECO:0000259" key="4">
    <source>
        <dbReference type="Pfam" id="PF24922"/>
    </source>
</evidence>
<dbReference type="InterPro" id="IPR056819">
    <property type="entry name" value="ACBP4-6_C"/>
</dbReference>
<dbReference type="InterPro" id="IPR011043">
    <property type="entry name" value="Gal_Oxase/kelch_b-propeller"/>
</dbReference>
<protein>
    <submittedName>
        <fullName evidence="5">Acyl-CoA-binding domain-containing protein 4</fullName>
    </submittedName>
</protein>
<organism evidence="5 6">
    <name type="scientific">Canna indica</name>
    <name type="common">Indian-shot</name>
    <dbReference type="NCBI Taxonomy" id="4628"/>
    <lineage>
        <taxon>Eukaryota</taxon>
        <taxon>Viridiplantae</taxon>
        <taxon>Streptophyta</taxon>
        <taxon>Embryophyta</taxon>
        <taxon>Tracheophyta</taxon>
        <taxon>Spermatophyta</taxon>
        <taxon>Magnoliopsida</taxon>
        <taxon>Liliopsida</taxon>
        <taxon>Zingiberales</taxon>
        <taxon>Cannaceae</taxon>
        <taxon>Canna</taxon>
    </lineage>
</organism>
<dbReference type="EMBL" id="CP136890">
    <property type="protein sequence ID" value="WOK92780.1"/>
    <property type="molecule type" value="Genomic_DNA"/>
</dbReference>
<reference evidence="5 6" key="1">
    <citation type="submission" date="2023-10" db="EMBL/GenBank/DDBJ databases">
        <title>Chromosome-scale genome assembly provides insights into flower coloration mechanisms of Canna indica.</title>
        <authorList>
            <person name="Li C."/>
        </authorList>
    </citation>
    <scope>NUCLEOTIDE SEQUENCE [LARGE SCALE GENOMIC DNA]</scope>
    <source>
        <tissue evidence="5">Flower</tissue>
    </source>
</reference>
<keyword evidence="2" id="KW-0677">Repeat</keyword>
<name>A0AAQ3JQL4_9LILI</name>
<keyword evidence="6" id="KW-1185">Reference proteome</keyword>
<keyword evidence="1" id="KW-0880">Kelch repeat</keyword>
<sequence length="525" mass="57773">MLFTPLVHDESCIAACRKRIGMEATDASGNLDVTARLSSATYDQWFPFHPSGWCPSARYKHAAEFLNGKLYVVGGSRNGRYLSDVQVFDLRTLKWSTLSLQVDRNASKLDNDHKINSEKDLPAIAGHSLVRWENKLLVVAGLTKESSDNVTVWSIDPETSNCSFVETYGKIPTARGGQSATLVGLKLFVFGGEGRKRQLLNDLHVLDLTTMTWNEVEVKNASPAPRFDHTAAVYAEQYLLVFGGSSYSTCFNDLHLLDLLTMEWSQPQTQGEDVAPRGGHAGTVVDEKWYIVGGGDNTSGTTETIFLDMSKFVWSMATSVGKHDPLASEGLSLCSTMLDGEKIIVAFGGYNGKYNNEVFVLKIKSKEPVRPRLLQSPAAAAAAASVTAAYAIITGTDENNIKKIDDSNIKCNQTENSQKLDSVGTDSLKAENKVLESRIVEVRDENSKLQAKIDEMNISHNELLKELLSVQSQLAAESARCLNLEVFSISPFSSLRTLIPIGAKFFLLCSFLGHCRHILLKYRKA</sequence>
<feature type="coiled-coil region" evidence="3">
    <location>
        <begin position="425"/>
        <end position="466"/>
    </location>
</feature>
<gene>
    <name evidence="5" type="ORF">Cni_G01472</name>
</gene>
<proteinExistence type="predicted"/>
<dbReference type="Pfam" id="PF01344">
    <property type="entry name" value="Kelch_1"/>
    <property type="match status" value="1"/>
</dbReference>
<dbReference type="Pfam" id="PF24922">
    <property type="entry name" value="ACBP4_C"/>
    <property type="match status" value="1"/>
</dbReference>
<dbReference type="Proteomes" id="UP001327560">
    <property type="component" value="Chromosome 1"/>
</dbReference>